<dbReference type="EMBL" id="BMAT01013940">
    <property type="protein sequence ID" value="GFS23502.1"/>
    <property type="molecule type" value="Genomic_DNA"/>
</dbReference>
<comment type="caution">
    <text evidence="1">The sequence shown here is derived from an EMBL/GenBank/DDBJ whole genome shotgun (WGS) entry which is preliminary data.</text>
</comment>
<proteinExistence type="predicted"/>
<gene>
    <name evidence="1" type="ORF">ElyMa_006978800</name>
</gene>
<evidence type="ECO:0000313" key="1">
    <source>
        <dbReference type="EMBL" id="GFS23502.1"/>
    </source>
</evidence>
<dbReference type="PANTHER" id="PTHR33480">
    <property type="entry name" value="SET DOMAIN-CONTAINING PROTEIN-RELATED"/>
    <property type="match status" value="1"/>
</dbReference>
<name>A0AAV4JRD8_9GAST</name>
<dbReference type="Proteomes" id="UP000762676">
    <property type="component" value="Unassembled WGS sequence"/>
</dbReference>
<keyword evidence="2" id="KW-1185">Reference proteome</keyword>
<evidence type="ECO:0000313" key="2">
    <source>
        <dbReference type="Proteomes" id="UP000762676"/>
    </source>
</evidence>
<dbReference type="AlphaFoldDB" id="A0AAV4JRD8"/>
<protein>
    <recommendedName>
        <fullName evidence="3">MIF4G domain-containing protein</fullName>
    </recommendedName>
</protein>
<organism evidence="1 2">
    <name type="scientific">Elysia marginata</name>
    <dbReference type="NCBI Taxonomy" id="1093978"/>
    <lineage>
        <taxon>Eukaryota</taxon>
        <taxon>Metazoa</taxon>
        <taxon>Spiralia</taxon>
        <taxon>Lophotrochozoa</taxon>
        <taxon>Mollusca</taxon>
        <taxon>Gastropoda</taxon>
        <taxon>Heterobranchia</taxon>
        <taxon>Euthyneura</taxon>
        <taxon>Panpulmonata</taxon>
        <taxon>Sacoglossa</taxon>
        <taxon>Placobranchoidea</taxon>
        <taxon>Plakobranchidae</taxon>
        <taxon>Elysia</taxon>
    </lineage>
</organism>
<accession>A0AAV4JRD8</accession>
<dbReference type="PANTHER" id="PTHR33480:SF1">
    <property type="entry name" value="TYR RECOMBINASE DOMAIN-CONTAINING PROTEIN"/>
    <property type="match status" value="1"/>
</dbReference>
<sequence>MLLSPFLNVNNQEEEIEELFCKMKETAKYPGLKSICQQDNLIEEFCRGLIHKIGTEGEQRRKDKDNIRTKVRAVARLLVCLNEKTNQSISLEQYIKPSTFMLIVNIVQDMGLHSPNLAFTLDHYIKQICQLKKSVALQIQDGEKRKEAEDFDLLYQAHWNSYVSAVSLRRQKL</sequence>
<reference evidence="1 2" key="1">
    <citation type="journal article" date="2021" name="Elife">
        <title>Chloroplast acquisition without the gene transfer in kleptoplastic sea slugs, Plakobranchus ocellatus.</title>
        <authorList>
            <person name="Maeda T."/>
            <person name="Takahashi S."/>
            <person name="Yoshida T."/>
            <person name="Shimamura S."/>
            <person name="Takaki Y."/>
            <person name="Nagai Y."/>
            <person name="Toyoda A."/>
            <person name="Suzuki Y."/>
            <person name="Arimoto A."/>
            <person name="Ishii H."/>
            <person name="Satoh N."/>
            <person name="Nishiyama T."/>
            <person name="Hasebe M."/>
            <person name="Maruyama T."/>
            <person name="Minagawa J."/>
            <person name="Obokata J."/>
            <person name="Shigenobu S."/>
        </authorList>
    </citation>
    <scope>NUCLEOTIDE SEQUENCE [LARGE SCALE GENOMIC DNA]</scope>
</reference>
<evidence type="ECO:0008006" key="3">
    <source>
        <dbReference type="Google" id="ProtNLM"/>
    </source>
</evidence>